<dbReference type="EMBL" id="CP011494">
    <property type="protein sequence ID" value="AKO51592.1"/>
    <property type="molecule type" value="Genomic_DNA"/>
</dbReference>
<protein>
    <submittedName>
        <fullName evidence="1">Uncharacterized protein</fullName>
    </submittedName>
</protein>
<reference evidence="1 2" key="1">
    <citation type="submission" date="2015-05" db="EMBL/GenBank/DDBJ databases">
        <title>Complete genome of Marinobacter psychrophilus strain 20041T isolated from sea-ice of the Canadian Basin.</title>
        <authorList>
            <person name="Song L."/>
            <person name="Ren L."/>
            <person name="Yu Y."/>
            <person name="Wang X."/>
        </authorList>
    </citation>
    <scope>NUCLEOTIDE SEQUENCE [LARGE SCALE GENOMIC DNA]</scope>
    <source>
        <strain evidence="1 2">20041</strain>
    </source>
</reference>
<gene>
    <name evidence="1" type="ORF">ABA45_03445</name>
</gene>
<dbReference type="PATRIC" id="fig|330734.3.peg.748"/>
<dbReference type="KEGG" id="mpq:ABA45_03445"/>
<organism evidence="1 2">
    <name type="scientific">Marinobacter psychrophilus</name>
    <dbReference type="NCBI Taxonomy" id="330734"/>
    <lineage>
        <taxon>Bacteria</taxon>
        <taxon>Pseudomonadati</taxon>
        <taxon>Pseudomonadota</taxon>
        <taxon>Gammaproteobacteria</taxon>
        <taxon>Pseudomonadales</taxon>
        <taxon>Marinobacteraceae</taxon>
        <taxon>Marinobacter</taxon>
    </lineage>
</organism>
<evidence type="ECO:0000313" key="1">
    <source>
        <dbReference type="EMBL" id="AKO51592.1"/>
    </source>
</evidence>
<dbReference type="AlphaFoldDB" id="A0A0H4I952"/>
<proteinExistence type="predicted"/>
<dbReference type="STRING" id="330734.ABA45_03445"/>
<keyword evidence="2" id="KW-1185">Reference proteome</keyword>
<name>A0A0H4I952_9GAMM</name>
<dbReference type="Proteomes" id="UP000036406">
    <property type="component" value="Chromosome"/>
</dbReference>
<accession>A0A0H4I952</accession>
<evidence type="ECO:0000313" key="2">
    <source>
        <dbReference type="Proteomes" id="UP000036406"/>
    </source>
</evidence>
<sequence length="434" mass="48900">MSLWIENARYLLRRKSLQNRDYRLSILATGFKRAFKNFDKEMSARGCQQIERILVRTGNQRLRCVSSQWWTAFSDAVAANDADYADKEARMLELCAALPRGSLHSGDWLELYRICLISGLFVVGINLRQRAEDLALKEASAVGAPKSVVRRALSVMIERGNFDEARRLLQVLHEKKDAPDLLEHACWLLQLLSGEKPLAYVPPDRSPVETSTLQSMRGAQIALVGPVPVSSKNGSEIDAFDLVAKFNYRGGVGGLDPETQGRRVDIAYYNLQQAKFIARKSDPSFFSEVSFPVFIKDKGSRLLGRWTASGRVLLNLQWLLFDSELNAGPNAIFDLLRFSPSSIKVFNTDLMLTAGRFKGYSQPGGEEINYSHSFAKTHDPLMQFRWVKLAWSCGLIDGDDRFRDVMKIDEAAYIRLLQDGHGAIARENLRGWAT</sequence>
<dbReference type="RefSeq" id="WP_048384333.1">
    <property type="nucleotide sequence ID" value="NZ_CP011494.1"/>
</dbReference>